<evidence type="ECO:0000256" key="5">
    <source>
        <dbReference type="PROSITE-ProRule" id="PRU10137"/>
    </source>
</evidence>
<evidence type="ECO:0000313" key="9">
    <source>
        <dbReference type="Proteomes" id="UP001189143"/>
    </source>
</evidence>
<accession>A0AAD1YBL3</accession>
<protein>
    <submittedName>
        <fullName evidence="8">Site-specific DNA recombinase</fullName>
    </submittedName>
</protein>
<dbReference type="Pfam" id="PF13408">
    <property type="entry name" value="Zn_ribbon_recom"/>
    <property type="match status" value="1"/>
</dbReference>
<dbReference type="Pfam" id="PF00239">
    <property type="entry name" value="Resolvase"/>
    <property type="match status" value="1"/>
</dbReference>
<sequence>MKKSAIYVRVSTYHQIDKDSLPLQKKDMINYSKLVLGIDDYEIFEDAGFSAKNTDRPAFQQMIKRVKQGEFSHLLVWKIDRISRNLLDFCSMYDELKEHGCIFVSKNEQFDTSSAMGEAMLKIILVFAELERKITGERVTSVMLDRASKGLWNGAPIPLGYKWDDKIKFPIIDDEEKRTIEIIFNEYKEQESTSYIRNLLNANNIKTKRNGSWTTKTVSDIIRNPFYKGTYRYNYRETARGKKKKENEWILLEDNHQAIISKELWNECNNIMDENAKRNNSKFRDNSKVHIFAGLIECGECHNNLYAKQDKANLDGFRPSLYVCKSRYNGLGCTQKTISENIIGTFVLTFISNMINLANINKKMLSINLLEHELLKDKCFENIIGIKEIDDIMTSILYAPKNLFTPQKKNEKHTHTLIDLDSLSSNLKKQQRALEKLEDLYLYDDADMSKKDYLLKKRTIEDKITEITKKIDETSTTDSSAYSFNFILDAATLEFSKRLLQNGNINMKSLIQSVGRDIIKEFVNTLIYKIIVLNKEIKSIEFKNGLKLTFVYNS</sequence>
<keyword evidence="3" id="KW-0233">DNA recombination</keyword>
<evidence type="ECO:0000256" key="1">
    <source>
        <dbReference type="ARBA" id="ARBA00022908"/>
    </source>
</evidence>
<dbReference type="InterPro" id="IPR038109">
    <property type="entry name" value="DNA_bind_recomb_sf"/>
</dbReference>
<dbReference type="InterPro" id="IPR025827">
    <property type="entry name" value="Zn_ribbon_recom_dom"/>
</dbReference>
<evidence type="ECO:0000313" key="8">
    <source>
        <dbReference type="EMBL" id="CAI3539252.1"/>
    </source>
</evidence>
<evidence type="ECO:0000256" key="2">
    <source>
        <dbReference type="ARBA" id="ARBA00023125"/>
    </source>
</evidence>
<dbReference type="Gene3D" id="3.40.50.1390">
    <property type="entry name" value="Resolvase, N-terminal catalytic domain"/>
    <property type="match status" value="1"/>
</dbReference>
<dbReference type="InterPro" id="IPR050639">
    <property type="entry name" value="SSR_resolvase"/>
</dbReference>
<dbReference type="RefSeq" id="WP_317049795.1">
    <property type="nucleotide sequence ID" value="NZ_CAMRXC010000251.1"/>
</dbReference>
<evidence type="ECO:0000259" key="6">
    <source>
        <dbReference type="PROSITE" id="PS51736"/>
    </source>
</evidence>
<dbReference type="PROSITE" id="PS51737">
    <property type="entry name" value="RECOMBINASE_DNA_BIND"/>
    <property type="match status" value="1"/>
</dbReference>
<dbReference type="GO" id="GO:0015074">
    <property type="term" value="P:DNA integration"/>
    <property type="evidence" value="ECO:0007669"/>
    <property type="project" value="UniProtKB-KW"/>
</dbReference>
<gene>
    <name evidence="8" type="ORF">CNEO2_100057</name>
</gene>
<keyword evidence="2" id="KW-0238">DNA-binding</keyword>
<dbReference type="SUPFAM" id="SSF53041">
    <property type="entry name" value="Resolvase-like"/>
    <property type="match status" value="1"/>
</dbReference>
<evidence type="ECO:0000256" key="3">
    <source>
        <dbReference type="ARBA" id="ARBA00023172"/>
    </source>
</evidence>
<dbReference type="SMART" id="SM00857">
    <property type="entry name" value="Resolvase"/>
    <property type="match status" value="1"/>
</dbReference>
<keyword evidence="1" id="KW-0229">DNA integration</keyword>
<dbReference type="InterPro" id="IPR011109">
    <property type="entry name" value="DNA_bind_recombinase_dom"/>
</dbReference>
<dbReference type="Pfam" id="PF07508">
    <property type="entry name" value="Recombinase"/>
    <property type="match status" value="1"/>
</dbReference>
<reference evidence="8" key="1">
    <citation type="submission" date="2022-10" db="EMBL/GenBank/DDBJ databases">
        <authorList>
            <person name="Aires J."/>
            <person name="Mesa V."/>
        </authorList>
    </citation>
    <scope>NUCLEOTIDE SEQUENCE</scope>
    <source>
        <strain evidence="8">Clostridium neonatale JD116</strain>
    </source>
</reference>
<feature type="active site" description="O-(5'-phospho-DNA)-serine intermediate" evidence="4 5">
    <location>
        <position position="11"/>
    </location>
</feature>
<proteinExistence type="predicted"/>
<dbReference type="EMBL" id="CAMTCP010000011">
    <property type="protein sequence ID" value="CAI3539252.1"/>
    <property type="molecule type" value="Genomic_DNA"/>
</dbReference>
<feature type="domain" description="Resolvase/invertase-type recombinase catalytic" evidence="6">
    <location>
        <begin position="3"/>
        <end position="150"/>
    </location>
</feature>
<dbReference type="GO" id="GO:0000150">
    <property type="term" value="F:DNA strand exchange activity"/>
    <property type="evidence" value="ECO:0007669"/>
    <property type="project" value="InterPro"/>
</dbReference>
<dbReference type="InterPro" id="IPR036162">
    <property type="entry name" value="Resolvase-like_N_sf"/>
</dbReference>
<dbReference type="CDD" id="cd00338">
    <property type="entry name" value="Ser_Recombinase"/>
    <property type="match status" value="1"/>
</dbReference>
<dbReference type="PANTHER" id="PTHR30461">
    <property type="entry name" value="DNA-INVERTASE FROM LAMBDOID PROPHAGE"/>
    <property type="match status" value="1"/>
</dbReference>
<comment type="caution">
    <text evidence="8">The sequence shown here is derived from an EMBL/GenBank/DDBJ whole genome shotgun (WGS) entry which is preliminary data.</text>
</comment>
<organism evidence="8 9">
    <name type="scientific">Clostridium neonatale</name>
    <dbReference type="NCBI Taxonomy" id="137838"/>
    <lineage>
        <taxon>Bacteria</taxon>
        <taxon>Bacillati</taxon>
        <taxon>Bacillota</taxon>
        <taxon>Clostridia</taxon>
        <taxon>Eubacteriales</taxon>
        <taxon>Clostridiaceae</taxon>
        <taxon>Clostridium</taxon>
    </lineage>
</organism>
<evidence type="ECO:0000256" key="4">
    <source>
        <dbReference type="PIRSR" id="PIRSR606118-50"/>
    </source>
</evidence>
<dbReference type="PROSITE" id="PS51736">
    <property type="entry name" value="RECOMBINASES_3"/>
    <property type="match status" value="1"/>
</dbReference>
<dbReference type="GO" id="GO:0003677">
    <property type="term" value="F:DNA binding"/>
    <property type="evidence" value="ECO:0007669"/>
    <property type="project" value="UniProtKB-KW"/>
</dbReference>
<dbReference type="Proteomes" id="UP001189143">
    <property type="component" value="Unassembled WGS sequence"/>
</dbReference>
<evidence type="ECO:0000259" key="7">
    <source>
        <dbReference type="PROSITE" id="PS51737"/>
    </source>
</evidence>
<dbReference type="InterPro" id="IPR006118">
    <property type="entry name" value="Recombinase_CS"/>
</dbReference>
<name>A0AAD1YBL3_9CLOT</name>
<feature type="domain" description="Recombinase" evidence="7">
    <location>
        <begin position="158"/>
        <end position="278"/>
    </location>
</feature>
<dbReference type="Gene3D" id="3.90.1750.20">
    <property type="entry name" value="Putative Large Serine Recombinase, Chain B, Domain 2"/>
    <property type="match status" value="1"/>
</dbReference>
<dbReference type="PANTHER" id="PTHR30461:SF23">
    <property type="entry name" value="DNA RECOMBINASE-RELATED"/>
    <property type="match status" value="1"/>
</dbReference>
<dbReference type="AlphaFoldDB" id="A0AAD1YBL3"/>
<dbReference type="PROSITE" id="PS00397">
    <property type="entry name" value="RECOMBINASES_1"/>
    <property type="match status" value="1"/>
</dbReference>
<dbReference type="InterPro" id="IPR006119">
    <property type="entry name" value="Resolv_N"/>
</dbReference>